<dbReference type="PANTHER" id="PTHR30005">
    <property type="entry name" value="EXOPOLYPHOSPHATASE"/>
    <property type="match status" value="1"/>
</dbReference>
<sequence length="298" mass="33772">MKNYAIIDIGSNTIRLCIYEVIGNDFKLIDKKRSVAGLASYVENGNLKSDGIKRLIAVLNDFKTKIFSHQVTQIFAFATASLRLVKNRETVLKKVLFVTSIRVKILSGKEEAEYSFLGATLCLNVYEGILVDIGGASTELVYFKNNQIVKSYSFPIGSLNSYEKYVSRIIPTKMEQQKIKGAVLEFLDGIDVPDSAYQKKIYGVGGSVRNTFKIYNRLCNNETNEMSYEKFKDILKLFKAEKKEYLTAILQTAPHRIHTIIPGMIILKTIARYFECTNICKSNFGIREGYLMKQIKGN</sequence>
<dbReference type="Gene3D" id="3.30.420.150">
    <property type="entry name" value="Exopolyphosphatase. Domain 2"/>
    <property type="match status" value="1"/>
</dbReference>
<comment type="caution">
    <text evidence="2">The sequence shown here is derived from an EMBL/GenBank/DDBJ whole genome shotgun (WGS) entry which is preliminary data.</text>
</comment>
<dbReference type="RefSeq" id="WP_158256414.1">
    <property type="nucleotide sequence ID" value="NZ_JAXEIU010000031.1"/>
</dbReference>
<dbReference type="InterPro" id="IPR003695">
    <property type="entry name" value="Ppx_GppA_N"/>
</dbReference>
<dbReference type="Proteomes" id="UP000245523">
    <property type="component" value="Unassembled WGS sequence"/>
</dbReference>
<gene>
    <name evidence="2" type="ORF">B0H50_10294</name>
</gene>
<feature type="domain" description="Ppx/GppA phosphatase N-terminal" evidence="1">
    <location>
        <begin position="28"/>
        <end position="294"/>
    </location>
</feature>
<dbReference type="EMBL" id="QGHD01000002">
    <property type="protein sequence ID" value="PWL03922.1"/>
    <property type="molecule type" value="Genomic_DNA"/>
</dbReference>
<name>A0ABX5LNC8_9BACT</name>
<dbReference type="InterPro" id="IPR043129">
    <property type="entry name" value="ATPase_NBD"/>
</dbReference>
<organism evidence="2 3">
    <name type="scientific">Hallerella porci</name>
    <dbReference type="NCBI Taxonomy" id="1945871"/>
    <lineage>
        <taxon>Bacteria</taxon>
        <taxon>Pseudomonadati</taxon>
        <taxon>Fibrobacterota</taxon>
        <taxon>Fibrobacteria</taxon>
        <taxon>Fibrobacterales</taxon>
        <taxon>Fibrobacteraceae</taxon>
        <taxon>Hallerella</taxon>
    </lineage>
</organism>
<evidence type="ECO:0000259" key="1">
    <source>
        <dbReference type="Pfam" id="PF02541"/>
    </source>
</evidence>
<dbReference type="Pfam" id="PF02541">
    <property type="entry name" value="Ppx-GppA"/>
    <property type="match status" value="1"/>
</dbReference>
<keyword evidence="3" id="KW-1185">Reference proteome</keyword>
<dbReference type="CDD" id="cd24052">
    <property type="entry name" value="ASKHA_NBD_HpPPX-GppA-like"/>
    <property type="match status" value="1"/>
</dbReference>
<dbReference type="SUPFAM" id="SSF53067">
    <property type="entry name" value="Actin-like ATPase domain"/>
    <property type="match status" value="2"/>
</dbReference>
<evidence type="ECO:0000313" key="3">
    <source>
        <dbReference type="Proteomes" id="UP000245523"/>
    </source>
</evidence>
<dbReference type="PANTHER" id="PTHR30005:SF0">
    <property type="entry name" value="RETROGRADE REGULATION PROTEIN 2"/>
    <property type="match status" value="1"/>
</dbReference>
<evidence type="ECO:0000313" key="2">
    <source>
        <dbReference type="EMBL" id="PWL03922.1"/>
    </source>
</evidence>
<reference evidence="2 3" key="1">
    <citation type="submission" date="2018-05" db="EMBL/GenBank/DDBJ databases">
        <title>Animal gut microbial communities from fecal samples from Wisconsin, USA.</title>
        <authorList>
            <person name="Neumann A."/>
        </authorList>
    </citation>
    <scope>NUCLEOTIDE SEQUENCE [LARGE SCALE GENOMIC DNA]</scope>
    <source>
        <strain evidence="2 3">UWS4</strain>
    </source>
</reference>
<proteinExistence type="predicted"/>
<dbReference type="InterPro" id="IPR050273">
    <property type="entry name" value="GppA/Ppx_hydrolase"/>
</dbReference>
<dbReference type="Gene3D" id="3.30.420.40">
    <property type="match status" value="1"/>
</dbReference>
<accession>A0ABX5LNC8</accession>
<protein>
    <submittedName>
        <fullName evidence="2">Exopolyphosphatase/guanosine-5'-triphosphate, 3'-diphosphate pyrophosphatase</fullName>
    </submittedName>
</protein>